<sequence>MINARYDLLSGCFISPTSLSIEAIFTQEYQKTTQPVPRNYP</sequence>
<dbReference type="EMBL" id="LANV01000001">
    <property type="protein sequence ID" value="KJV64055.1"/>
    <property type="molecule type" value="Genomic_DNA"/>
</dbReference>
<reference evidence="1 2" key="1">
    <citation type="submission" date="2015-02" db="EMBL/GenBank/DDBJ databases">
        <title>Genome Sequencing of Rickettsiales.</title>
        <authorList>
            <person name="Daugherty S.C."/>
            <person name="Su Q."/>
            <person name="Abolude K."/>
            <person name="Beier-Sexton M."/>
            <person name="Carlyon J.A."/>
            <person name="Carter R."/>
            <person name="Day N.P."/>
            <person name="Dumler S.J."/>
            <person name="Dyachenko V."/>
            <person name="Godinez A."/>
            <person name="Kurtti T.J."/>
            <person name="Lichay M."/>
            <person name="Mullins K.E."/>
            <person name="Ott S."/>
            <person name="Pappas-Brown V."/>
            <person name="Paris D.H."/>
            <person name="Patel P."/>
            <person name="Richards A.L."/>
            <person name="Sadzewicz L."/>
            <person name="Sears K."/>
            <person name="Seidman D."/>
            <person name="Sengamalay N."/>
            <person name="Stenos J."/>
            <person name="Tallon L.J."/>
            <person name="Vincent G."/>
            <person name="Fraser C.M."/>
            <person name="Munderloh U."/>
            <person name="Dunning-Hotopp J.C."/>
        </authorList>
    </citation>
    <scope>NUCLEOTIDE SEQUENCE [LARGE SCALE GENOMIC DNA]</scope>
    <source>
        <strain evidence="1 2">ApMUC09</strain>
    </source>
</reference>
<organism evidence="1 2">
    <name type="scientific">Anaplasma phagocytophilum str. ApMUC09</name>
    <dbReference type="NCBI Taxonomy" id="1359152"/>
    <lineage>
        <taxon>Bacteria</taxon>
        <taxon>Pseudomonadati</taxon>
        <taxon>Pseudomonadota</taxon>
        <taxon>Alphaproteobacteria</taxon>
        <taxon>Rickettsiales</taxon>
        <taxon>Anaplasmataceae</taxon>
        <taxon>Anaplasma</taxon>
        <taxon>phagocytophilum group</taxon>
    </lineage>
</organism>
<accession>A0A0F3N7Q2</accession>
<name>A0A0F3N7Q2_ANAPH</name>
<comment type="caution">
    <text evidence="1">The sequence shown here is derived from an EMBL/GenBank/DDBJ whole genome shotgun (WGS) entry which is preliminary data.</text>
</comment>
<protein>
    <submittedName>
        <fullName evidence="1">Uncharacterized protein</fullName>
    </submittedName>
</protein>
<evidence type="ECO:0000313" key="2">
    <source>
        <dbReference type="Proteomes" id="UP000033441"/>
    </source>
</evidence>
<dbReference type="AlphaFoldDB" id="A0A0F3N7Q2"/>
<evidence type="ECO:0000313" key="1">
    <source>
        <dbReference type="EMBL" id="KJV64055.1"/>
    </source>
</evidence>
<gene>
    <name evidence="1" type="ORF">APHMUC_1478</name>
</gene>
<proteinExistence type="predicted"/>
<dbReference type="Proteomes" id="UP000033441">
    <property type="component" value="Unassembled WGS sequence"/>
</dbReference>